<evidence type="ECO:0000256" key="8">
    <source>
        <dbReference type="ARBA" id="ARBA00022777"/>
    </source>
</evidence>
<dbReference type="PATRIC" id="fig|284581.3.peg.3017"/>
<sequence length="460" mass="50649">MKVAKFGGSSVASAEKFQQVAKIIGADPKRKIIVVSAPGKRFNEDTKMTDLLIQLTGAVVSGRTYEKEMKLVLNRYEEIASQLSLKHTLIEQIESSLNGLIQEYQHDSLRLADALKASGEDNNAKLMAAYLNALGKEAHYVSPKDAGILVTDQPGMARVLPESYALLEKLRERSGILVVPGFFGYSKQGNIVTFPRGGSDITGSIVAAGVQAELYENFTDVDSIYCVNPTIVPNPKEIKDLTYREMRELAYSGFSVFHDEALQPVVKAGIAVCVKNTNNPAARGTYIVSERNYNDMPVVGIASDKGFCNIHVSKYLMNREVGFGRKLLEILEDEHISYEHTPSGIDNISVIMRENQWTKEVEERVIARIQAELEVDDITVERDLALVMVVGEGMNSTVGVAAKATNAFARAGVNIEMINQGSSEVSMMFGVKSASHDKAVRALYEVYFNEIFSISYSNLH</sequence>
<dbReference type="PROSITE" id="PS00324">
    <property type="entry name" value="ASPARTOKINASE"/>
    <property type="match status" value="1"/>
</dbReference>
<evidence type="ECO:0000259" key="16">
    <source>
        <dbReference type="PROSITE" id="PS51671"/>
    </source>
</evidence>
<dbReference type="SUPFAM" id="SSF53633">
    <property type="entry name" value="Carbamate kinase-like"/>
    <property type="match status" value="1"/>
</dbReference>
<dbReference type="InterPro" id="IPR005260">
    <property type="entry name" value="Asp_kin_monofn"/>
</dbReference>
<keyword evidence="7 13" id="KW-0547">Nucleotide-binding</keyword>
<comment type="function">
    <text evidence="1">Catalyzes the phosphorylation of the beta-carboxyl group of aspartic acid with ATP to yield 4-phospho-L-aspartate, which is involved in the branched biosynthetic pathway leading to the biosynthesis of amino acids threonine, isoleucine and methionine.</text>
</comment>
<dbReference type="CDD" id="cd04916">
    <property type="entry name" value="ACT_AKiii-YclM-BS_2"/>
    <property type="match status" value="1"/>
</dbReference>
<evidence type="ECO:0000256" key="12">
    <source>
        <dbReference type="ARBA" id="ARBA00047872"/>
    </source>
</evidence>
<dbReference type="FunFam" id="3.30.2130.10:FF:000001">
    <property type="entry name" value="Bifunctional aspartokinase/homoserine dehydrogenase"/>
    <property type="match status" value="1"/>
</dbReference>
<evidence type="ECO:0000256" key="3">
    <source>
        <dbReference type="ARBA" id="ARBA00004986"/>
    </source>
</evidence>
<feature type="domain" description="ACT" evidence="16">
    <location>
        <begin position="389"/>
        <end position="460"/>
    </location>
</feature>
<evidence type="ECO:0000256" key="10">
    <source>
        <dbReference type="ARBA" id="ARBA00022915"/>
    </source>
</evidence>
<dbReference type="UniPathway" id="UPA00034">
    <property type="reaction ID" value="UER00015"/>
</dbReference>
<organism evidence="17 18">
    <name type="scientific">Priestia koreensis</name>
    <dbReference type="NCBI Taxonomy" id="284581"/>
    <lineage>
        <taxon>Bacteria</taxon>
        <taxon>Bacillati</taxon>
        <taxon>Bacillota</taxon>
        <taxon>Bacilli</taxon>
        <taxon>Bacillales</taxon>
        <taxon>Bacillaceae</taxon>
        <taxon>Priestia</taxon>
    </lineage>
</organism>
<dbReference type="UniPathway" id="UPA00050">
    <property type="reaction ID" value="UER00461"/>
</dbReference>
<comment type="similarity">
    <text evidence="5 14">Belongs to the aspartokinase family.</text>
</comment>
<feature type="binding site" evidence="13">
    <location>
        <begin position="219"/>
        <end position="220"/>
    </location>
    <ligand>
        <name>ATP</name>
        <dbReference type="ChEBI" id="CHEBI:30616"/>
    </ligand>
</feature>
<evidence type="ECO:0000256" key="1">
    <source>
        <dbReference type="ARBA" id="ARBA00003121"/>
    </source>
</evidence>
<feature type="binding site" evidence="13">
    <location>
        <begin position="5"/>
        <end position="8"/>
    </location>
    <ligand>
        <name>ATP</name>
        <dbReference type="ChEBI" id="CHEBI:30616"/>
    </ligand>
</feature>
<keyword evidence="6 14" id="KW-0808">Transferase</keyword>
<evidence type="ECO:0000313" key="17">
    <source>
        <dbReference type="EMBL" id="KOO42939.1"/>
    </source>
</evidence>
<dbReference type="InterPro" id="IPR042199">
    <property type="entry name" value="AsparK_Bifunc_asparK/hSer_DH"/>
</dbReference>
<keyword evidence="15" id="KW-0028">Amino-acid biosynthesis</keyword>
<dbReference type="RefSeq" id="WP_053402743.1">
    <property type="nucleotide sequence ID" value="NZ_JAUKEN010000001.1"/>
</dbReference>
<dbReference type="GO" id="GO:0005524">
    <property type="term" value="F:ATP binding"/>
    <property type="evidence" value="ECO:0007669"/>
    <property type="project" value="UniProtKB-KW"/>
</dbReference>
<dbReference type="PIRSF" id="PIRSF000726">
    <property type="entry name" value="Asp_kin"/>
    <property type="match status" value="1"/>
</dbReference>
<keyword evidence="8 14" id="KW-0418">Kinase</keyword>
<dbReference type="GO" id="GO:0009088">
    <property type="term" value="P:threonine biosynthetic process"/>
    <property type="evidence" value="ECO:0007669"/>
    <property type="project" value="UniProtKB-UniPathway"/>
</dbReference>
<dbReference type="STRING" id="284581.AMD01_17540"/>
<comment type="catalytic activity">
    <reaction evidence="12 14">
        <text>L-aspartate + ATP = 4-phospho-L-aspartate + ADP</text>
        <dbReference type="Rhea" id="RHEA:23776"/>
        <dbReference type="ChEBI" id="CHEBI:29991"/>
        <dbReference type="ChEBI" id="CHEBI:30616"/>
        <dbReference type="ChEBI" id="CHEBI:57535"/>
        <dbReference type="ChEBI" id="CHEBI:456216"/>
        <dbReference type="EC" id="2.7.2.4"/>
    </reaction>
</comment>
<dbReference type="NCBIfam" id="NF006540">
    <property type="entry name" value="PRK09034.1"/>
    <property type="match status" value="1"/>
</dbReference>
<dbReference type="InterPro" id="IPR002912">
    <property type="entry name" value="ACT_dom"/>
</dbReference>
<dbReference type="GO" id="GO:0009089">
    <property type="term" value="P:lysine biosynthetic process via diaminopimelate"/>
    <property type="evidence" value="ECO:0007669"/>
    <property type="project" value="UniProtKB-UniPathway"/>
</dbReference>
<dbReference type="PANTHER" id="PTHR21499">
    <property type="entry name" value="ASPARTATE KINASE"/>
    <property type="match status" value="1"/>
</dbReference>
<keyword evidence="11" id="KW-0457">Lysine biosynthesis</keyword>
<dbReference type="Pfam" id="PF00696">
    <property type="entry name" value="AA_kinase"/>
    <property type="match status" value="1"/>
</dbReference>
<evidence type="ECO:0000256" key="7">
    <source>
        <dbReference type="ARBA" id="ARBA00022741"/>
    </source>
</evidence>
<dbReference type="EMBL" id="LILC01000023">
    <property type="protein sequence ID" value="KOO42939.1"/>
    <property type="molecule type" value="Genomic_DNA"/>
</dbReference>
<dbReference type="InterPro" id="IPR018042">
    <property type="entry name" value="Aspartate_kinase_CS"/>
</dbReference>
<evidence type="ECO:0000256" key="2">
    <source>
        <dbReference type="ARBA" id="ARBA00004766"/>
    </source>
</evidence>
<name>A0A0M0KVU2_9BACI</name>
<feature type="binding site" evidence="13">
    <location>
        <position position="49"/>
    </location>
    <ligand>
        <name>substrate</name>
    </ligand>
</feature>
<evidence type="ECO:0000256" key="15">
    <source>
        <dbReference type="RuleBase" id="RU004249"/>
    </source>
</evidence>
<dbReference type="FunFam" id="3.40.1160.10:FF:000027">
    <property type="entry name" value="Aspartokinase"/>
    <property type="match status" value="1"/>
</dbReference>
<evidence type="ECO:0000256" key="6">
    <source>
        <dbReference type="ARBA" id="ARBA00022679"/>
    </source>
</evidence>
<dbReference type="InterPro" id="IPR001048">
    <property type="entry name" value="Asp/Glu/Uridylate_kinase"/>
</dbReference>
<dbReference type="InterPro" id="IPR036393">
    <property type="entry name" value="AceGlu_kinase-like_sf"/>
</dbReference>
<gene>
    <name evidence="17" type="ORF">AMD01_17540</name>
</gene>
<dbReference type="InterPro" id="IPR001341">
    <property type="entry name" value="Asp_kinase"/>
</dbReference>
<comment type="pathway">
    <text evidence="4 15">Amino-acid biosynthesis; L-threonine biosynthesis; L-threonine from L-aspartate: step 1/5.</text>
</comment>
<feature type="binding site" evidence="13">
    <location>
        <position position="225"/>
    </location>
    <ligand>
        <name>ATP</name>
        <dbReference type="ChEBI" id="CHEBI:30616"/>
    </ligand>
</feature>
<keyword evidence="9 13" id="KW-0067">ATP-binding</keyword>
<keyword evidence="18" id="KW-1185">Reference proteome</keyword>
<proteinExistence type="inferred from homology"/>
<dbReference type="Gene3D" id="3.40.1160.10">
    <property type="entry name" value="Acetylglutamate kinase-like"/>
    <property type="match status" value="1"/>
</dbReference>
<dbReference type="CDD" id="cd04245">
    <property type="entry name" value="AAK_AKiii-YclM-BS"/>
    <property type="match status" value="1"/>
</dbReference>
<evidence type="ECO:0000256" key="4">
    <source>
        <dbReference type="ARBA" id="ARBA00005139"/>
    </source>
</evidence>
<dbReference type="GO" id="GO:0019877">
    <property type="term" value="P:diaminopimelate biosynthetic process"/>
    <property type="evidence" value="ECO:0007669"/>
    <property type="project" value="UniProtKB-KW"/>
</dbReference>
<evidence type="ECO:0000256" key="14">
    <source>
        <dbReference type="RuleBase" id="RU003448"/>
    </source>
</evidence>
<dbReference type="NCBIfam" id="TIGR00657">
    <property type="entry name" value="asp_kinases"/>
    <property type="match status" value="1"/>
</dbReference>
<feature type="binding site" evidence="13">
    <location>
        <position position="120"/>
    </location>
    <ligand>
        <name>substrate</name>
    </ligand>
</feature>
<accession>A0A0M0KVU2</accession>
<dbReference type="GO" id="GO:0009090">
    <property type="term" value="P:homoserine biosynthetic process"/>
    <property type="evidence" value="ECO:0007669"/>
    <property type="project" value="TreeGrafter"/>
</dbReference>
<dbReference type="PROSITE" id="PS51671">
    <property type="entry name" value="ACT"/>
    <property type="match status" value="1"/>
</dbReference>
<evidence type="ECO:0000256" key="9">
    <source>
        <dbReference type="ARBA" id="ARBA00022840"/>
    </source>
</evidence>
<dbReference type="SUPFAM" id="SSF55021">
    <property type="entry name" value="ACT-like"/>
    <property type="match status" value="2"/>
</dbReference>
<dbReference type="EC" id="2.7.2.4" evidence="14"/>
<evidence type="ECO:0000256" key="11">
    <source>
        <dbReference type="ARBA" id="ARBA00023154"/>
    </source>
</evidence>
<protein>
    <recommendedName>
        <fullName evidence="14">Aspartokinase</fullName>
        <ecNumber evidence="14">2.7.2.4</ecNumber>
    </recommendedName>
</protein>
<dbReference type="AlphaFoldDB" id="A0A0M0KVU2"/>
<dbReference type="Pfam" id="PF22468">
    <property type="entry name" value="ACT_9"/>
    <property type="match status" value="1"/>
</dbReference>
<comment type="pathway">
    <text evidence="3 15">Amino-acid biosynthesis; L-methionine biosynthesis via de novo pathway; L-homoserine from L-aspartate: step 1/3.</text>
</comment>
<dbReference type="InterPro" id="IPR045865">
    <property type="entry name" value="ACT-like_dom_sf"/>
</dbReference>
<comment type="pathway">
    <text evidence="2 15">Amino-acid biosynthesis; L-lysine biosynthesis via DAP pathway; (S)-tetrahydrodipicolinate from L-aspartate: step 1/4.</text>
</comment>
<evidence type="ECO:0000313" key="18">
    <source>
        <dbReference type="Proteomes" id="UP000037558"/>
    </source>
</evidence>
<dbReference type="CDD" id="cd04911">
    <property type="entry name" value="ACT_AKiii-YclM-BS_1"/>
    <property type="match status" value="1"/>
</dbReference>
<dbReference type="GO" id="GO:0005829">
    <property type="term" value="C:cytosol"/>
    <property type="evidence" value="ECO:0007669"/>
    <property type="project" value="TreeGrafter"/>
</dbReference>
<dbReference type="GO" id="GO:0004072">
    <property type="term" value="F:aspartate kinase activity"/>
    <property type="evidence" value="ECO:0007669"/>
    <property type="project" value="UniProtKB-EC"/>
</dbReference>
<keyword evidence="10" id="KW-0220">Diaminopimelate biosynthesis</keyword>
<dbReference type="Gene3D" id="1.20.120.1320">
    <property type="entry name" value="Aspartokinase, catalytic domain"/>
    <property type="match status" value="1"/>
</dbReference>
<dbReference type="OrthoDB" id="9799110at2"/>
<dbReference type="Gene3D" id="3.30.2130.10">
    <property type="entry name" value="VC0802-like"/>
    <property type="match status" value="1"/>
</dbReference>
<reference evidence="18" key="1">
    <citation type="submission" date="2015-08" db="EMBL/GenBank/DDBJ databases">
        <title>Fjat-14210 dsm16467.</title>
        <authorList>
            <person name="Liu B."/>
            <person name="Wang J."/>
            <person name="Zhu Y."/>
            <person name="Liu G."/>
            <person name="Chen Q."/>
            <person name="Chen Z."/>
            <person name="Lan J."/>
            <person name="Che J."/>
            <person name="Ge C."/>
            <person name="Shi H."/>
            <person name="Pan Z."/>
            <person name="Liu X."/>
        </authorList>
    </citation>
    <scope>NUCLEOTIDE SEQUENCE [LARGE SCALE GENOMIC DNA]</scope>
    <source>
        <strain evidence="18">DSM 16467</strain>
    </source>
</reference>
<dbReference type="Proteomes" id="UP000037558">
    <property type="component" value="Unassembled WGS sequence"/>
</dbReference>
<dbReference type="InterPro" id="IPR054352">
    <property type="entry name" value="ACT_Aspartokinase"/>
</dbReference>
<dbReference type="InterPro" id="IPR035804">
    <property type="entry name" value="AKIII_YclM_N"/>
</dbReference>
<evidence type="ECO:0000256" key="13">
    <source>
        <dbReference type="PIRSR" id="PIRSR000726-1"/>
    </source>
</evidence>
<dbReference type="UniPathway" id="UPA00051">
    <property type="reaction ID" value="UER00462"/>
</dbReference>
<dbReference type="PANTHER" id="PTHR21499:SF67">
    <property type="entry name" value="ASPARTOKINASE 3"/>
    <property type="match status" value="1"/>
</dbReference>
<comment type="caution">
    <text evidence="17">The sequence shown here is derived from an EMBL/GenBank/DDBJ whole genome shotgun (WGS) entry which is preliminary data.</text>
</comment>
<evidence type="ECO:0000256" key="5">
    <source>
        <dbReference type="ARBA" id="ARBA00010122"/>
    </source>
</evidence>